<dbReference type="eggNOG" id="COG4541">
    <property type="taxonomic scope" value="Bacteria"/>
</dbReference>
<organism evidence="2 3">
    <name type="scientific">Neorhizobium galegae bv. officinalis bv. officinalis str. HAMBI 1141</name>
    <dbReference type="NCBI Taxonomy" id="1028801"/>
    <lineage>
        <taxon>Bacteria</taxon>
        <taxon>Pseudomonadati</taxon>
        <taxon>Pseudomonadota</taxon>
        <taxon>Alphaproteobacteria</taxon>
        <taxon>Hyphomicrobiales</taxon>
        <taxon>Rhizobiaceae</taxon>
        <taxon>Rhizobium/Agrobacterium group</taxon>
        <taxon>Neorhizobium</taxon>
    </lineage>
</organism>
<feature type="transmembrane region" description="Helical" evidence="1">
    <location>
        <begin position="43"/>
        <end position="62"/>
    </location>
</feature>
<name>A0A068T7C1_NEOGA</name>
<protein>
    <submittedName>
        <fullName evidence="2">Branched-chain amino acid transport</fullName>
    </submittedName>
</protein>
<keyword evidence="1" id="KW-1133">Transmembrane helix</keyword>
<dbReference type="AlphaFoldDB" id="A0A068T7C1"/>
<evidence type="ECO:0000313" key="2">
    <source>
        <dbReference type="EMBL" id="CDN54412.1"/>
    </source>
</evidence>
<dbReference type="InterPro" id="IPR008407">
    <property type="entry name" value="Brnchd-chn_aa_trnsp_AzlD"/>
</dbReference>
<keyword evidence="1" id="KW-0472">Membrane</keyword>
<keyword evidence="1" id="KW-0812">Transmembrane</keyword>
<dbReference type="Proteomes" id="UP000028186">
    <property type="component" value="Chromosome I"/>
</dbReference>
<gene>
    <name evidence="2" type="ORF">RG1141_CH20730</name>
</gene>
<dbReference type="KEGG" id="ngl:RG1141_CH20730"/>
<dbReference type="HOGENOM" id="CLU_152361_2_1_5"/>
<dbReference type="EMBL" id="HG938355">
    <property type="protein sequence ID" value="CDN54412.1"/>
    <property type="molecule type" value="Genomic_DNA"/>
</dbReference>
<feature type="transmembrane region" description="Helical" evidence="1">
    <location>
        <begin position="12"/>
        <end position="31"/>
    </location>
</feature>
<dbReference type="PATRIC" id="fig|1028801.3.peg.2104"/>
<proteinExistence type="predicted"/>
<reference evidence="3" key="1">
    <citation type="journal article" date="2014" name="BMC Genomics">
        <title>Genome sequencing of two Neorhizobium galegae strains reveals a noeT gene responsible for the unusual acetylation of the nodulation factors.</title>
        <authorList>
            <person name="Osterman J."/>
            <person name="Marsh J."/>
            <person name="Laine P.K."/>
            <person name="Zeng Z."/>
            <person name="Alatalo E."/>
            <person name="Sullivan J.T."/>
            <person name="Young J.P."/>
            <person name="Thomas-Oates J."/>
            <person name="Paulin L."/>
            <person name="Lindstrom K."/>
        </authorList>
    </citation>
    <scope>NUCLEOTIDE SEQUENCE [LARGE SCALE GENOMIC DNA]</scope>
    <source>
        <strain evidence="3">HAMBI 1141</strain>
    </source>
</reference>
<evidence type="ECO:0000313" key="3">
    <source>
        <dbReference type="Proteomes" id="UP000028186"/>
    </source>
</evidence>
<dbReference type="RefSeq" id="WP_038543495.1">
    <property type="nucleotide sequence ID" value="NZ_HG938355.1"/>
</dbReference>
<sequence>MTDLISADMALLILAAAVATFLTRIGGYVLITRMKTIPPRMEQALNAVPAAVLTTLVAPAFFNGGWDVKIAMLAALLVGIRHPGLLLLGAGWAAAMICRHLLGF</sequence>
<evidence type="ECO:0000256" key="1">
    <source>
        <dbReference type="SAM" id="Phobius"/>
    </source>
</evidence>
<dbReference type="Pfam" id="PF05437">
    <property type="entry name" value="AzlD"/>
    <property type="match status" value="1"/>
</dbReference>
<accession>A0A068T7C1</accession>